<proteinExistence type="predicted"/>
<name>A0A061RV24_9CHLO</name>
<feature type="region of interest" description="Disordered" evidence="1">
    <location>
        <begin position="18"/>
        <end position="58"/>
    </location>
</feature>
<protein>
    <submittedName>
        <fullName evidence="2">Uncharacterized protein</fullName>
    </submittedName>
</protein>
<organism evidence="2">
    <name type="scientific">Tetraselmis sp. GSL018</name>
    <dbReference type="NCBI Taxonomy" id="582737"/>
    <lineage>
        <taxon>Eukaryota</taxon>
        <taxon>Viridiplantae</taxon>
        <taxon>Chlorophyta</taxon>
        <taxon>core chlorophytes</taxon>
        <taxon>Chlorodendrophyceae</taxon>
        <taxon>Chlorodendrales</taxon>
        <taxon>Chlorodendraceae</taxon>
        <taxon>Tetraselmis</taxon>
    </lineage>
</organism>
<gene>
    <name evidence="2" type="ORF">TSPGSL018_19508</name>
</gene>
<sequence length="86" mass="9150">MEAGRLARRALDRALRSFGCRHSGPKPSAALPRPSPPPAHSAVTAGRAPRPRQSHWPCRPLGAPQCGNRLRSGTCLFTTNVTGVSL</sequence>
<evidence type="ECO:0000313" key="2">
    <source>
        <dbReference type="EMBL" id="JAC76692.1"/>
    </source>
</evidence>
<dbReference type="AlphaFoldDB" id="A0A061RV24"/>
<accession>A0A061RV24</accession>
<evidence type="ECO:0000256" key="1">
    <source>
        <dbReference type="SAM" id="MobiDB-lite"/>
    </source>
</evidence>
<reference evidence="2" key="1">
    <citation type="submission" date="2014-05" db="EMBL/GenBank/DDBJ databases">
        <title>The transcriptome of the halophilic microalga Tetraselmis sp. GSL018 isolated from the Great Salt Lake, Utah.</title>
        <authorList>
            <person name="Jinkerson R.E."/>
            <person name="D'Adamo S."/>
            <person name="Posewitz M.C."/>
        </authorList>
    </citation>
    <scope>NUCLEOTIDE SEQUENCE</scope>
    <source>
        <strain evidence="2">GSL018</strain>
    </source>
</reference>
<dbReference type="EMBL" id="GBEZ01008871">
    <property type="protein sequence ID" value="JAC76692.1"/>
    <property type="molecule type" value="Transcribed_RNA"/>
</dbReference>